<dbReference type="GO" id="GO:0046872">
    <property type="term" value="F:metal ion binding"/>
    <property type="evidence" value="ECO:0007669"/>
    <property type="project" value="UniProtKB-KW"/>
</dbReference>
<evidence type="ECO:0000256" key="1">
    <source>
        <dbReference type="ARBA" id="ARBA00022801"/>
    </source>
</evidence>
<dbReference type="GeneID" id="2906168"/>
<comment type="function">
    <text evidence="3">Converts sphingomyelin to ceramide.</text>
</comment>
<evidence type="ECO:0000256" key="3">
    <source>
        <dbReference type="PIRNR" id="PIRNR000948"/>
    </source>
</evidence>
<feature type="binding site" evidence="4">
    <location>
        <position position="289"/>
    </location>
    <ligand>
        <name>Zn(2+)</name>
        <dbReference type="ChEBI" id="CHEBI:29105"/>
        <label>2</label>
    </ligand>
</feature>
<keyword evidence="1 3" id="KW-0378">Hydrolase</keyword>
<dbReference type="SUPFAM" id="SSF56300">
    <property type="entry name" value="Metallo-dependent phosphatases"/>
    <property type="match status" value="1"/>
</dbReference>
<evidence type="ECO:0000256" key="5">
    <source>
        <dbReference type="PIRSR" id="PIRSR000948-2"/>
    </source>
</evidence>
<keyword evidence="2" id="KW-0325">Glycoprotein</keyword>
<evidence type="ECO:0000313" key="9">
    <source>
        <dbReference type="Proteomes" id="UP000182444"/>
    </source>
</evidence>
<name>A0A1D8N553_YARLL</name>
<dbReference type="PIRSF" id="PIRSF000948">
    <property type="entry name" value="Sphingomy_PDE"/>
    <property type="match status" value="1"/>
</dbReference>
<dbReference type="FunFam" id="3.60.21.10:FF:000105">
    <property type="entry name" value="Metallo-dependent phosphatase-like protein"/>
    <property type="match status" value="1"/>
</dbReference>
<feature type="disulfide bond" evidence="5">
    <location>
        <begin position="186"/>
        <end position="191"/>
    </location>
</feature>
<comment type="cofactor">
    <cofactor evidence="4">
        <name>Zn(2+)</name>
        <dbReference type="ChEBI" id="CHEBI:29105"/>
    </cofactor>
    <text evidence="4">Binds 2 Zn(2+) ions per subunit.</text>
</comment>
<feature type="binding site" evidence="4">
    <location>
        <position position="401"/>
    </location>
    <ligand>
        <name>Zn(2+)</name>
        <dbReference type="ChEBI" id="CHEBI:29105"/>
        <label>2</label>
    </ligand>
</feature>
<dbReference type="VEuPathDB" id="FungiDB:YALI0_A16610g"/>
<gene>
    <name evidence="8" type="ORF">B0I71DRAFT_165187</name>
    <name evidence="7" type="ORF">YALI1_A16618g</name>
</gene>
<dbReference type="Proteomes" id="UP000256601">
    <property type="component" value="Unassembled WGS sequence"/>
</dbReference>
<dbReference type="OMA" id="MFGRTCG"/>
<dbReference type="KEGG" id="yli:2906168"/>
<dbReference type="InterPro" id="IPR029052">
    <property type="entry name" value="Metallo-depent_PP-like"/>
</dbReference>
<dbReference type="EMBL" id="CP017553">
    <property type="protein sequence ID" value="AOW00734.1"/>
    <property type="molecule type" value="Genomic_DNA"/>
</dbReference>
<keyword evidence="5" id="KW-1015">Disulfide bond</keyword>
<evidence type="ECO:0000313" key="10">
    <source>
        <dbReference type="Proteomes" id="UP000256601"/>
    </source>
</evidence>
<accession>A0A1D8N553</accession>
<feature type="binding site" evidence="4">
    <location>
        <position position="173"/>
    </location>
    <ligand>
        <name>Zn(2+)</name>
        <dbReference type="ChEBI" id="CHEBI:29105"/>
        <label>1</label>
    </ligand>
</feature>
<proteinExistence type="inferred from homology"/>
<keyword evidence="4" id="KW-0862">Zinc</keyword>
<protein>
    <recommendedName>
        <fullName evidence="3">Sphingomyelin phosphodiesterase</fullName>
    </recommendedName>
</protein>
<dbReference type="InterPro" id="IPR011160">
    <property type="entry name" value="Sphingomy_PDE"/>
</dbReference>
<evidence type="ECO:0000259" key="6">
    <source>
        <dbReference type="Pfam" id="PF00149"/>
    </source>
</evidence>
<dbReference type="InterPro" id="IPR004843">
    <property type="entry name" value="Calcineurin-like_PHP"/>
</dbReference>
<keyword evidence="3" id="KW-0326">Glycosidase</keyword>
<feature type="disulfide bond" evidence="5">
    <location>
        <begin position="49"/>
        <end position="130"/>
    </location>
</feature>
<dbReference type="eggNOG" id="KOG3770">
    <property type="taxonomic scope" value="Eukaryota"/>
</dbReference>
<feature type="disulfide bond" evidence="5">
    <location>
        <begin position="584"/>
        <end position="597"/>
    </location>
</feature>
<feature type="binding site" evidence="4">
    <location>
        <position position="171"/>
    </location>
    <ligand>
        <name>Zn(2+)</name>
        <dbReference type="ChEBI" id="CHEBI:29105"/>
        <label>1</label>
    </ligand>
</feature>
<feature type="disulfide bond" evidence="5">
    <location>
        <begin position="573"/>
        <end position="578"/>
    </location>
</feature>
<dbReference type="PANTHER" id="PTHR10340">
    <property type="entry name" value="SPHINGOMYELIN PHOSPHODIESTERASE"/>
    <property type="match status" value="1"/>
</dbReference>
<dbReference type="GO" id="GO:0006685">
    <property type="term" value="P:sphingomyelin catabolic process"/>
    <property type="evidence" value="ECO:0007669"/>
    <property type="project" value="UniProtKB-UniRule"/>
</dbReference>
<feature type="binding site" evidence="4">
    <location>
        <position position="248"/>
    </location>
    <ligand>
        <name>Zn(2+)</name>
        <dbReference type="ChEBI" id="CHEBI:29105"/>
        <label>1</label>
    </ligand>
</feature>
<keyword evidence="4" id="KW-0479">Metal-binding</keyword>
<feature type="disulfide bond" evidence="5">
    <location>
        <begin position="192"/>
        <end position="217"/>
    </location>
</feature>
<reference evidence="7 9" key="1">
    <citation type="journal article" date="2016" name="PLoS ONE">
        <title>Sequence Assembly of Yarrowia lipolytica Strain W29/CLIB89 Shows Transposable Element Diversity.</title>
        <authorList>
            <person name="Magnan C."/>
            <person name="Yu J."/>
            <person name="Chang I."/>
            <person name="Jahn E."/>
            <person name="Kanomata Y."/>
            <person name="Wu J."/>
            <person name="Zeller M."/>
            <person name="Oakes M."/>
            <person name="Baldi P."/>
            <person name="Sandmeyer S."/>
        </authorList>
    </citation>
    <scope>NUCLEOTIDE SEQUENCE [LARGE SCALE GENOMIC DNA]</scope>
    <source>
        <strain evidence="7">CLIB89</strain>
        <strain evidence="9">CLIB89(W29)</strain>
    </source>
</reference>
<reference evidence="8 10" key="2">
    <citation type="submission" date="2018-07" db="EMBL/GenBank/DDBJ databases">
        <title>Draft Genome Assemblies for Five Robust Yarrowia lipolytica Strains Exhibiting High Lipid Production and Pentose Sugar Utilization and Sugar Alcohol Secretion from Undetoxified Lignocellulosic Biomass Hydrolysates.</title>
        <authorList>
            <consortium name="DOE Joint Genome Institute"/>
            <person name="Walker C."/>
            <person name="Ryu S."/>
            <person name="Na H."/>
            <person name="Zane M."/>
            <person name="LaButti K."/>
            <person name="Lipzen A."/>
            <person name="Haridas S."/>
            <person name="Barry K."/>
            <person name="Grigoriev I.V."/>
            <person name="Quarterman J."/>
            <person name="Slininger P."/>
            <person name="Dien B."/>
            <person name="Trinh C.T."/>
        </authorList>
    </citation>
    <scope>NUCLEOTIDE SEQUENCE [LARGE SCALE GENOMIC DNA]</scope>
    <source>
        <strain evidence="8 10">YB392</strain>
    </source>
</reference>
<dbReference type="PANTHER" id="PTHR10340:SF27">
    <property type="entry name" value="ACL091CP"/>
    <property type="match status" value="1"/>
</dbReference>
<dbReference type="GO" id="GO:0016798">
    <property type="term" value="F:hydrolase activity, acting on glycosyl bonds"/>
    <property type="evidence" value="ECO:0007669"/>
    <property type="project" value="UniProtKB-KW"/>
</dbReference>
<dbReference type="VEuPathDB" id="FungiDB:YALI1_A16618g"/>
<evidence type="ECO:0000256" key="4">
    <source>
        <dbReference type="PIRSR" id="PIRSR000948-1"/>
    </source>
</evidence>
<feature type="binding site" evidence="4">
    <location>
        <position position="248"/>
    </location>
    <ligand>
        <name>Zn(2+)</name>
        <dbReference type="ChEBI" id="CHEBI:29105"/>
        <label>2</label>
    </ligand>
</feature>
<dbReference type="InterPro" id="IPR041805">
    <property type="entry name" value="ASMase/PPN1_MPP"/>
</dbReference>
<comment type="similarity">
    <text evidence="3">Belongs to the acid sphingomyelinase family.</text>
</comment>
<dbReference type="AlphaFoldDB" id="A0A1D8N553"/>
<evidence type="ECO:0000313" key="7">
    <source>
        <dbReference type="EMBL" id="AOW00734.1"/>
    </source>
</evidence>
<dbReference type="GO" id="GO:0004767">
    <property type="term" value="F:sphingomyelin phosphodiesterase activity"/>
    <property type="evidence" value="ECO:0007669"/>
    <property type="project" value="UniProtKB-UniRule"/>
</dbReference>
<dbReference type="GO" id="GO:0016020">
    <property type="term" value="C:membrane"/>
    <property type="evidence" value="ECO:0007669"/>
    <property type="project" value="GOC"/>
</dbReference>
<evidence type="ECO:0000256" key="2">
    <source>
        <dbReference type="ARBA" id="ARBA00023180"/>
    </source>
</evidence>
<feature type="disulfide bond" evidence="5">
    <location>
        <begin position="52"/>
        <end position="122"/>
    </location>
</feature>
<dbReference type="Gene3D" id="3.60.21.10">
    <property type="match status" value="1"/>
</dbReference>
<organism evidence="7 9">
    <name type="scientific">Yarrowia lipolytica</name>
    <name type="common">Candida lipolytica</name>
    <dbReference type="NCBI Taxonomy" id="4952"/>
    <lineage>
        <taxon>Eukaryota</taxon>
        <taxon>Fungi</taxon>
        <taxon>Dikarya</taxon>
        <taxon>Ascomycota</taxon>
        <taxon>Saccharomycotina</taxon>
        <taxon>Dipodascomycetes</taxon>
        <taxon>Dipodascales</taxon>
        <taxon>Dipodascales incertae sedis</taxon>
        <taxon>Yarrowia</taxon>
    </lineage>
</organism>
<sequence>MLNKLIQVVLGTVGLQSALLGPPSLSNELQLGWVESQVESLLGASNDECSRCKNLLVLGNKLAKLNPALIPPILIRLCEKYNWKDDCEVYRDDTLARGAVGRHIANVLSLIDPRGVDGTNICWHFGNDACEFEMPQFEPHLSSWWGPRPEEPKSAGVKSEGTTFNVLHLSDIHIDLRYMEGAEADCNRYMCCVPESVNQNSPDKVVEPAQKLGTYHCDTPQILLEKSLAHVSSIASRVPFDFGVFTGDMISHDTDRFLSLSLTLQSEHECYYQMKKHLGDLPIYPTFGNHDSYPYAQMAQNSSGFAREFEWNTDLSSRMWRDYKWINEEQEEQARHTYGSFAVTTKSGLRVISLDSNFWYEENYYNYWNISNPDPSGIFRWLTNELLQAEETGTKVWLVAHVPTGGDADAVPWGTEVLRQIIVRFSPHVIAANLFGHTHADQFGVYYDSSNVSSPTEADAVSVAWIGQSITPIDKYNPAWRYYSVDSKTFEIMDSHNYYSPLNETYNVAEPKLEWKYLYSARKAYDPDREWPDDAPLNATFWHRAVKTFVDDKKQRQVFFDNFSRLSPYTRVCNTDECIKQMRCQMVGGTVDEIKLCLRRP</sequence>
<dbReference type="Proteomes" id="UP000182444">
    <property type="component" value="Chromosome 1A"/>
</dbReference>
<dbReference type="CDD" id="cd00842">
    <property type="entry name" value="MPP_ASMase"/>
    <property type="match status" value="1"/>
</dbReference>
<feature type="binding site" evidence="4">
    <location>
        <position position="437"/>
    </location>
    <ligand>
        <name>Zn(2+)</name>
        <dbReference type="ChEBI" id="CHEBI:29105"/>
        <label>2</label>
    </ligand>
</feature>
<feature type="binding site" evidence="4">
    <location>
        <position position="439"/>
    </location>
    <ligand>
        <name>Zn(2+)</name>
        <dbReference type="ChEBI" id="CHEBI:29105"/>
        <label>1</label>
    </ligand>
</feature>
<dbReference type="EMBL" id="KZ858999">
    <property type="protein sequence ID" value="RDW25556.1"/>
    <property type="molecule type" value="Genomic_DNA"/>
</dbReference>
<dbReference type="Pfam" id="PF00149">
    <property type="entry name" value="Metallophos"/>
    <property type="match status" value="1"/>
</dbReference>
<feature type="domain" description="Calcineurin-like phosphoesterase" evidence="6">
    <location>
        <begin position="165"/>
        <end position="440"/>
    </location>
</feature>
<evidence type="ECO:0000313" key="8">
    <source>
        <dbReference type="EMBL" id="RDW25556.1"/>
    </source>
</evidence>